<proteinExistence type="predicted"/>
<keyword evidence="4" id="KW-1185">Reference proteome</keyword>
<feature type="domain" description="Microcystin LR degradation protein MlrC C-terminal" evidence="1">
    <location>
        <begin position="302"/>
        <end position="475"/>
    </location>
</feature>
<dbReference type="InterPro" id="IPR010799">
    <property type="entry name" value="MlrC_C"/>
</dbReference>
<dbReference type="EMBL" id="JBHLUN010000005">
    <property type="protein sequence ID" value="MFC0407730.1"/>
    <property type="molecule type" value="Genomic_DNA"/>
</dbReference>
<organism evidence="3 4">
    <name type="scientific">Roseomonas elaeocarpi</name>
    <dbReference type="NCBI Taxonomy" id="907779"/>
    <lineage>
        <taxon>Bacteria</taxon>
        <taxon>Pseudomonadati</taxon>
        <taxon>Pseudomonadota</taxon>
        <taxon>Alphaproteobacteria</taxon>
        <taxon>Acetobacterales</taxon>
        <taxon>Roseomonadaceae</taxon>
        <taxon>Roseomonas</taxon>
    </lineage>
</organism>
<sequence length="502" mass="53587">MKRLRIGVFGMSQEAMLATPGHLDPRTVLISRGAEVVENDLWVVRGIVRALREDPAVEIVPLMVVRCRASAPFSRDFFEACKAEILSLLAAKGPFDGLVAGNHGAMEVDGLAVSGDTDLIGAIRAQVGPALPIAMALDMHGHVPPPLLRDAQAFAVFRTAPHRDDDGTGYRAARMLLRILREGLNPRRAAVHIPLFLPGEMAMTDYEPMRSLYAALPGIDRRPGILGADYMVGFAWNDRPWIGMAAVVTAEGDPELARAVALEMAATLWARRDEFGLRMAAREVGDGLEEAGRLATEGPVYLSDAGDNVTAGAYGDLTLVLQAALARPAIGPTVVCNIIAPEAVAQCHAAGIGATLTLQLGAEHLSRPATAVPATGVVEALGESLNPASAAHLRAVTAPWARVRFGHVTATFHARRIQITTPHLLEAMGIDPRAPGIFVFKVGYLHPELEDVGARHILLLSDGTSNLDLTRLPYAQIRRPALPFDPGMQWSPEQGLATDGQG</sequence>
<evidence type="ECO:0000313" key="4">
    <source>
        <dbReference type="Proteomes" id="UP001589865"/>
    </source>
</evidence>
<dbReference type="Pfam" id="PF07171">
    <property type="entry name" value="MlrC_C"/>
    <property type="match status" value="1"/>
</dbReference>
<comment type="caution">
    <text evidence="3">The sequence shown here is derived from an EMBL/GenBank/DDBJ whole genome shotgun (WGS) entry which is preliminary data.</text>
</comment>
<evidence type="ECO:0000259" key="2">
    <source>
        <dbReference type="Pfam" id="PF07364"/>
    </source>
</evidence>
<dbReference type="Proteomes" id="UP001589865">
    <property type="component" value="Unassembled WGS sequence"/>
</dbReference>
<evidence type="ECO:0000313" key="3">
    <source>
        <dbReference type="EMBL" id="MFC0407730.1"/>
    </source>
</evidence>
<dbReference type="InterPro" id="IPR015995">
    <property type="entry name" value="MlrC_N"/>
</dbReference>
<name>A0ABV6JPT4_9PROT</name>
<evidence type="ECO:0000259" key="1">
    <source>
        <dbReference type="Pfam" id="PF07171"/>
    </source>
</evidence>
<gene>
    <name evidence="3" type="ORF">ACFFGY_05680</name>
</gene>
<accession>A0ABV6JPT4</accession>
<feature type="domain" description="Microcystin LR degradation protein MlrC N-terminal" evidence="2">
    <location>
        <begin position="29"/>
        <end position="280"/>
    </location>
</feature>
<dbReference type="RefSeq" id="WP_377043457.1">
    <property type="nucleotide sequence ID" value="NZ_JBHLUN010000005.1"/>
</dbReference>
<reference evidence="3 4" key="1">
    <citation type="submission" date="2024-09" db="EMBL/GenBank/DDBJ databases">
        <authorList>
            <person name="Sun Q."/>
            <person name="Mori K."/>
        </authorList>
    </citation>
    <scope>NUCLEOTIDE SEQUENCE [LARGE SCALE GENOMIC DNA]</scope>
    <source>
        <strain evidence="3 4">TBRC 5777</strain>
    </source>
</reference>
<dbReference type="Pfam" id="PF07364">
    <property type="entry name" value="DUF1485"/>
    <property type="match status" value="1"/>
</dbReference>
<protein>
    <submittedName>
        <fullName evidence="3">M81 family metallopeptidase</fullName>
    </submittedName>
</protein>